<dbReference type="Proteomes" id="UP001607302">
    <property type="component" value="Unassembled WGS sequence"/>
</dbReference>
<protein>
    <submittedName>
        <fullName evidence="2">Uncharacterized protein</fullName>
    </submittedName>
</protein>
<feature type="region of interest" description="Disordered" evidence="1">
    <location>
        <begin position="106"/>
        <end position="134"/>
    </location>
</feature>
<keyword evidence="3" id="KW-1185">Reference proteome</keyword>
<accession>A0ABD1ZUW0</accession>
<dbReference type="AlphaFoldDB" id="A0ABD1ZUW0"/>
<gene>
    <name evidence="2" type="ORF">V1478_018388</name>
</gene>
<reference evidence="2 3" key="1">
    <citation type="journal article" date="2024" name="Ann. Entomol. Soc. Am.">
        <title>Genomic analyses of the southern and eastern yellowjacket wasps (Hymenoptera: Vespidae) reveal evolutionary signatures of social life.</title>
        <authorList>
            <person name="Catto M.A."/>
            <person name="Caine P.B."/>
            <person name="Orr S.E."/>
            <person name="Hunt B.G."/>
            <person name="Goodisman M.A.D."/>
        </authorList>
    </citation>
    <scope>NUCLEOTIDE SEQUENCE [LARGE SCALE GENOMIC DNA]</scope>
    <source>
        <strain evidence="2">233</strain>
        <tissue evidence="2">Head and thorax</tissue>
    </source>
</reference>
<sequence length="145" mass="15940">MDIGILLYSHPSEPTPFIIGINFYGLTVSSSHTQDIDGGTCAYMGCLRNRETAQKRLRCKEDGKTHRPIVPAGRQPKSRPLICRSNIREALGWLVGWLVGGKEVPGVRRTPNQSGVHERHEKEGGGGGGGREGGWIEYTVPVEKY</sequence>
<evidence type="ECO:0000256" key="1">
    <source>
        <dbReference type="SAM" id="MobiDB-lite"/>
    </source>
</evidence>
<organism evidence="2 3">
    <name type="scientific">Vespula squamosa</name>
    <name type="common">Southern yellow jacket</name>
    <name type="synonym">Wasp</name>
    <dbReference type="NCBI Taxonomy" id="30214"/>
    <lineage>
        <taxon>Eukaryota</taxon>
        <taxon>Metazoa</taxon>
        <taxon>Ecdysozoa</taxon>
        <taxon>Arthropoda</taxon>
        <taxon>Hexapoda</taxon>
        <taxon>Insecta</taxon>
        <taxon>Pterygota</taxon>
        <taxon>Neoptera</taxon>
        <taxon>Endopterygota</taxon>
        <taxon>Hymenoptera</taxon>
        <taxon>Apocrita</taxon>
        <taxon>Aculeata</taxon>
        <taxon>Vespoidea</taxon>
        <taxon>Vespidae</taxon>
        <taxon>Vespinae</taxon>
        <taxon>Vespula</taxon>
    </lineage>
</organism>
<dbReference type="EMBL" id="JAUDFV010000167">
    <property type="protein sequence ID" value="KAL2712153.1"/>
    <property type="molecule type" value="Genomic_DNA"/>
</dbReference>
<proteinExistence type="predicted"/>
<evidence type="ECO:0000313" key="2">
    <source>
        <dbReference type="EMBL" id="KAL2712153.1"/>
    </source>
</evidence>
<comment type="caution">
    <text evidence="2">The sequence shown here is derived from an EMBL/GenBank/DDBJ whole genome shotgun (WGS) entry which is preliminary data.</text>
</comment>
<evidence type="ECO:0000313" key="3">
    <source>
        <dbReference type="Proteomes" id="UP001607302"/>
    </source>
</evidence>
<name>A0ABD1ZUW0_VESSQ</name>